<dbReference type="InterPro" id="IPR011008">
    <property type="entry name" value="Dimeric_a/b-barrel"/>
</dbReference>
<dbReference type="InterPro" id="IPR052512">
    <property type="entry name" value="4CMD/NDH-1_regulator"/>
</dbReference>
<dbReference type="Pfam" id="PF03992">
    <property type="entry name" value="ABM"/>
    <property type="match status" value="1"/>
</dbReference>
<dbReference type="EMBL" id="BMIA01000001">
    <property type="protein sequence ID" value="GGH26279.1"/>
    <property type="molecule type" value="Genomic_DNA"/>
</dbReference>
<dbReference type="PROSITE" id="PS51725">
    <property type="entry name" value="ABM"/>
    <property type="match status" value="1"/>
</dbReference>
<proteinExistence type="predicted"/>
<evidence type="ECO:0000259" key="1">
    <source>
        <dbReference type="PROSITE" id="PS51725"/>
    </source>
</evidence>
<reference evidence="3" key="1">
    <citation type="journal article" date="2019" name="Int. J. Syst. Evol. Microbiol.">
        <title>The Global Catalogue of Microorganisms (GCM) 10K type strain sequencing project: providing services to taxonomists for standard genome sequencing and annotation.</title>
        <authorList>
            <consortium name="The Broad Institute Genomics Platform"/>
            <consortium name="The Broad Institute Genome Sequencing Center for Infectious Disease"/>
            <person name="Wu L."/>
            <person name="Ma J."/>
        </authorList>
    </citation>
    <scope>NUCLEOTIDE SEQUENCE [LARGE SCALE GENOMIC DNA]</scope>
    <source>
        <strain evidence="3">CGMCC 1.15288</strain>
    </source>
</reference>
<dbReference type="SUPFAM" id="SSF54909">
    <property type="entry name" value="Dimeric alpha+beta barrel"/>
    <property type="match status" value="1"/>
</dbReference>
<dbReference type="InterPro" id="IPR029032">
    <property type="entry name" value="AhpD-like"/>
</dbReference>
<protein>
    <recommendedName>
        <fullName evidence="1">ABM domain-containing protein</fullName>
    </recommendedName>
</protein>
<evidence type="ECO:0000313" key="2">
    <source>
        <dbReference type="EMBL" id="GGH26279.1"/>
    </source>
</evidence>
<dbReference type="Gene3D" id="1.20.1290.10">
    <property type="entry name" value="AhpD-like"/>
    <property type="match status" value="1"/>
</dbReference>
<evidence type="ECO:0000313" key="3">
    <source>
        <dbReference type="Proteomes" id="UP000600214"/>
    </source>
</evidence>
<dbReference type="PANTHER" id="PTHR33570:SF2">
    <property type="entry name" value="CARBOXYMUCONOLACTONE DECARBOXYLASE-LIKE DOMAIN-CONTAINING PROTEIN"/>
    <property type="match status" value="1"/>
</dbReference>
<dbReference type="Proteomes" id="UP000600214">
    <property type="component" value="Unassembled WGS sequence"/>
</dbReference>
<organism evidence="2 3">
    <name type="scientific">Dyadobacter endophyticus</name>
    <dbReference type="NCBI Taxonomy" id="1749036"/>
    <lineage>
        <taxon>Bacteria</taxon>
        <taxon>Pseudomonadati</taxon>
        <taxon>Bacteroidota</taxon>
        <taxon>Cytophagia</taxon>
        <taxon>Cytophagales</taxon>
        <taxon>Spirosomataceae</taxon>
        <taxon>Dyadobacter</taxon>
    </lineage>
</organism>
<dbReference type="InterPro" id="IPR007138">
    <property type="entry name" value="ABM_dom"/>
</dbReference>
<gene>
    <name evidence="2" type="ORF">GCM10007423_11140</name>
</gene>
<dbReference type="SUPFAM" id="SSF69118">
    <property type="entry name" value="AhpD-like"/>
    <property type="match status" value="1"/>
</dbReference>
<comment type="caution">
    <text evidence="2">The sequence shown here is derived from an EMBL/GenBank/DDBJ whole genome shotgun (WGS) entry which is preliminary data.</text>
</comment>
<name>A0ABQ1YJ07_9BACT</name>
<dbReference type="InterPro" id="IPR003779">
    <property type="entry name" value="CMD-like"/>
</dbReference>
<dbReference type="Pfam" id="PF02627">
    <property type="entry name" value="CMD"/>
    <property type="match status" value="2"/>
</dbReference>
<dbReference type="Gene3D" id="3.30.70.100">
    <property type="match status" value="1"/>
</dbReference>
<feature type="domain" description="ABM" evidence="1">
    <location>
        <begin position="228"/>
        <end position="320"/>
    </location>
</feature>
<keyword evidence="3" id="KW-1185">Reference proteome</keyword>
<accession>A0ABQ1YJ07</accession>
<dbReference type="PANTHER" id="PTHR33570">
    <property type="entry name" value="4-CARBOXYMUCONOLACTONE DECARBOXYLASE FAMILY PROTEIN"/>
    <property type="match status" value="1"/>
</dbReference>
<sequence>MNAQDKTSGTAALNVHQHTMAAIAALTATGNMQQLKSALNAGLDAGLTVNEIKEAQVQLYAYCGFPRSLNAIHALMAVLDERKTRGINDVEGKDASPVTGTADKFETGKRTLQQLTGKEEIGPKTGANAFAPVIDTFLKEHLFADIFSRDVLNHRQREFITISALAAMPGVEPQLQAHIGMGKNTGITDRQLAELADVIEKNAGRAQANTLRKLLNQPVSPVTQPDMMVRISEIEILPEHLEAYKTILEKESSESIAIEPGVIAIYPMYQKETPTQIRILEIYANQAAYRSHLQTPHFLHYKTSTLKMVKSLKLVDMDAIDEQMMPVIFKKLGE</sequence>